<dbReference type="InterPro" id="IPR014266">
    <property type="entry name" value="PEP-CTERM_TPR_PrsT"/>
</dbReference>
<dbReference type="Pfam" id="PF13432">
    <property type="entry name" value="TPR_16"/>
    <property type="match status" value="5"/>
</dbReference>
<comment type="caution">
    <text evidence="3">The sequence shown here is derived from an EMBL/GenBank/DDBJ whole genome shotgun (WGS) entry which is preliminary data.</text>
</comment>
<sequence>MSFSMSAPRSFSPSGRRHPAATLLGMLLAGALLAGCGDSPDKLVDSARTYIERQDLQAASIQLKNALQQDGALAEARFLLGQVNFGLGDMSGAARELQRAEELGYPAERIAPLLSTALVRTGEFDRVIDRYAATRFAEPSAQARVSGALGTAYLGKARLPEARAAYEVALAAASDDTEARLGLARTRLFSDDLDGARREVDAVIAQTPDNADAHALRAQIQIAAGQQDDALKALAEAVRVRPDAVAYRYELVGLLLGSGREDEARAQIEALRAHSPDSPATRFLLALMAHRDGQETAAREDVQRALRDAPDFLPAHLLAGSVLFRLGDHQQAQTHLARVLDRLPGHRVARQQLALSQIAAGQGGRALETLKPLIDAAPEDARSLTVIGQALLAAGDFERAAEYFERAAKAAPDSPGARLRLGVARVGTGDLSEGLADLEVAASMDGAGIQADTALVLARLRANDQAGALKAADALVARHPDNAEAHNLRGGVHMARRDWPAARADFGKALELRPDLLAAVINLARVDIAEQRLEGLEARFDAFHQAHPANVDAYVAHADLKTAAGAPPAEVLAVLERGLGAVPGAQPIRLAMVRELLRAGDARRALAAAQEAAAANPNNPSAVEALARAQLAVGEHQQAISSYGRLAGLLPASPAPLIEQAGAQLSMRDLAGAEQSLRRAIAVQPDAPLARARLAAVLADQQRFDDALALAREMQGRAALVTLGNEIEGEVHMRRGEWEAALAAFRKAAGQAPRAELIAKQHAALSRAGRGAEANRLAAEWLRAQPRDTVLRVYLAEQALNAERLDEAAQRYREVLAITPENALVLNNLAWVAGRRGEKEAVALAERALELSPGNPVVLDTLGMLQIERGQAEQGLANLNRAVSLAPALPQLRLNLAKAYLKLERRSDAVGTLDALLGQLPADSPVHREAAALRATL</sequence>
<dbReference type="Pfam" id="PF09976">
    <property type="entry name" value="TPR_21"/>
    <property type="match status" value="1"/>
</dbReference>
<dbReference type="RefSeq" id="WP_136347730.1">
    <property type="nucleotide sequence ID" value="NZ_SSOC01000003.1"/>
</dbReference>
<evidence type="ECO:0000313" key="4">
    <source>
        <dbReference type="Proteomes" id="UP000308430"/>
    </source>
</evidence>
<protein>
    <submittedName>
        <fullName evidence="3">PEP-CTERM system TPR-repeat protein PrsT</fullName>
    </submittedName>
</protein>
<dbReference type="OrthoDB" id="5290951at2"/>
<dbReference type="AlphaFoldDB" id="A0A4V3WC30"/>
<feature type="repeat" description="TPR" evidence="1">
    <location>
        <begin position="211"/>
        <end position="244"/>
    </location>
</feature>
<dbReference type="SUPFAM" id="SSF48452">
    <property type="entry name" value="TPR-like"/>
    <property type="match status" value="5"/>
</dbReference>
<organism evidence="3 4">
    <name type="scientific">Pseudothauera nasutitermitis</name>
    <dbReference type="NCBI Taxonomy" id="2565930"/>
    <lineage>
        <taxon>Bacteria</taxon>
        <taxon>Pseudomonadati</taxon>
        <taxon>Pseudomonadota</taxon>
        <taxon>Betaproteobacteria</taxon>
        <taxon>Rhodocyclales</taxon>
        <taxon>Zoogloeaceae</taxon>
        <taxon>Pseudothauera</taxon>
    </lineage>
</organism>
<evidence type="ECO:0000259" key="2">
    <source>
        <dbReference type="Pfam" id="PF09976"/>
    </source>
</evidence>
<gene>
    <name evidence="3" type="primary">prsT</name>
    <name evidence="3" type="ORF">E6C76_08050</name>
</gene>
<dbReference type="PANTHER" id="PTHR12558">
    <property type="entry name" value="CELL DIVISION CYCLE 16,23,27"/>
    <property type="match status" value="1"/>
</dbReference>
<dbReference type="Pfam" id="PF14559">
    <property type="entry name" value="TPR_19"/>
    <property type="match status" value="3"/>
</dbReference>
<evidence type="ECO:0000256" key="1">
    <source>
        <dbReference type="PROSITE-ProRule" id="PRU00339"/>
    </source>
</evidence>
<accession>A0A4V3WC30</accession>
<evidence type="ECO:0000313" key="3">
    <source>
        <dbReference type="EMBL" id="THF65525.1"/>
    </source>
</evidence>
<dbReference type="Proteomes" id="UP000308430">
    <property type="component" value="Unassembled WGS sequence"/>
</dbReference>
<dbReference type="EMBL" id="SSOC01000003">
    <property type="protein sequence ID" value="THF65525.1"/>
    <property type="molecule type" value="Genomic_DNA"/>
</dbReference>
<dbReference type="SMART" id="SM00028">
    <property type="entry name" value="TPR"/>
    <property type="match status" value="14"/>
</dbReference>
<dbReference type="InterPro" id="IPR011990">
    <property type="entry name" value="TPR-like_helical_dom_sf"/>
</dbReference>
<reference evidence="3 4" key="1">
    <citation type="submission" date="2019-04" db="EMBL/GenBank/DDBJ databases">
        <title>Azoarcus nasutitermitis sp. nov. isolated from termite nest.</title>
        <authorList>
            <person name="Lin S.-Y."/>
            <person name="Hameed A."/>
            <person name="Hsu Y.-H."/>
            <person name="Young C.-C."/>
        </authorList>
    </citation>
    <scope>NUCLEOTIDE SEQUENCE [LARGE SCALE GENOMIC DNA]</scope>
    <source>
        <strain evidence="3 4">CC-YHH838</strain>
    </source>
</reference>
<dbReference type="PANTHER" id="PTHR12558:SF13">
    <property type="entry name" value="CELL DIVISION CYCLE PROTEIN 27 HOMOLOG"/>
    <property type="match status" value="1"/>
</dbReference>
<dbReference type="InterPro" id="IPR019734">
    <property type="entry name" value="TPR_rpt"/>
</dbReference>
<keyword evidence="4" id="KW-1185">Reference proteome</keyword>
<feature type="repeat" description="TPR" evidence="1">
    <location>
        <begin position="483"/>
        <end position="516"/>
    </location>
</feature>
<dbReference type="PROSITE" id="PS50293">
    <property type="entry name" value="TPR_REGION"/>
    <property type="match status" value="1"/>
</dbReference>
<dbReference type="PROSITE" id="PS50005">
    <property type="entry name" value="TPR"/>
    <property type="match status" value="3"/>
</dbReference>
<keyword evidence="1" id="KW-0802">TPR repeat</keyword>
<dbReference type="Gene3D" id="1.25.40.10">
    <property type="entry name" value="Tetratricopeptide repeat domain"/>
    <property type="match status" value="4"/>
</dbReference>
<proteinExistence type="predicted"/>
<feature type="domain" description="Ancillary SecYEG translocon subunit/Cell division coordinator CpoB TPR" evidence="2">
    <location>
        <begin position="659"/>
        <end position="754"/>
    </location>
</feature>
<dbReference type="NCBIfam" id="TIGR02917">
    <property type="entry name" value="PEP_TPR_lipo"/>
    <property type="match status" value="1"/>
</dbReference>
<dbReference type="InterPro" id="IPR018704">
    <property type="entry name" value="SecYEG/CpoB_TPR"/>
</dbReference>
<name>A0A4V3WC30_9RHOO</name>
<feature type="repeat" description="TPR" evidence="1">
    <location>
        <begin position="381"/>
        <end position="414"/>
    </location>
</feature>
<dbReference type="Pfam" id="PF13174">
    <property type="entry name" value="TPR_6"/>
    <property type="match status" value="1"/>
</dbReference>